<organism evidence="2 3">
    <name type="scientific">Lactarius akahatsu</name>
    <dbReference type="NCBI Taxonomy" id="416441"/>
    <lineage>
        <taxon>Eukaryota</taxon>
        <taxon>Fungi</taxon>
        <taxon>Dikarya</taxon>
        <taxon>Basidiomycota</taxon>
        <taxon>Agaricomycotina</taxon>
        <taxon>Agaricomycetes</taxon>
        <taxon>Russulales</taxon>
        <taxon>Russulaceae</taxon>
        <taxon>Lactarius</taxon>
    </lineage>
</organism>
<feature type="transmembrane region" description="Helical" evidence="1">
    <location>
        <begin position="12"/>
        <end position="33"/>
    </location>
</feature>
<evidence type="ECO:0000256" key="1">
    <source>
        <dbReference type="SAM" id="Phobius"/>
    </source>
</evidence>
<dbReference type="AlphaFoldDB" id="A0AAD4LIU8"/>
<sequence length="99" mass="11153">MSSLSPLPPAGRWLFGVFIFIFHSTCTHFLLALRPRTVRHPAARTQKISHTWRELWSRSACRCAFMPGGRSGSSFSWSQRDHVGKGISTLSRVLKRIAG</sequence>
<keyword evidence="1" id="KW-0472">Membrane</keyword>
<keyword evidence="1" id="KW-1133">Transmembrane helix</keyword>
<reference evidence="2" key="1">
    <citation type="submission" date="2022-01" db="EMBL/GenBank/DDBJ databases">
        <title>Comparative genomics reveals a dynamic genome evolution in the ectomycorrhizal milk-cap (Lactarius) mushrooms.</title>
        <authorList>
            <consortium name="DOE Joint Genome Institute"/>
            <person name="Lebreton A."/>
            <person name="Tang N."/>
            <person name="Kuo A."/>
            <person name="LaButti K."/>
            <person name="Drula E."/>
            <person name="Barry K."/>
            <person name="Clum A."/>
            <person name="Lipzen A."/>
            <person name="Mousain D."/>
            <person name="Ng V."/>
            <person name="Wang R."/>
            <person name="Wang X."/>
            <person name="Dai Y."/>
            <person name="Henrissat B."/>
            <person name="Grigoriev I.V."/>
            <person name="Guerin-Laguette A."/>
            <person name="Yu F."/>
            <person name="Martin F.M."/>
        </authorList>
    </citation>
    <scope>NUCLEOTIDE SEQUENCE</scope>
    <source>
        <strain evidence="2">QP</strain>
    </source>
</reference>
<evidence type="ECO:0000313" key="3">
    <source>
        <dbReference type="Proteomes" id="UP001201163"/>
    </source>
</evidence>
<comment type="caution">
    <text evidence="2">The sequence shown here is derived from an EMBL/GenBank/DDBJ whole genome shotgun (WGS) entry which is preliminary data.</text>
</comment>
<proteinExistence type="predicted"/>
<dbReference type="Proteomes" id="UP001201163">
    <property type="component" value="Unassembled WGS sequence"/>
</dbReference>
<evidence type="ECO:0000313" key="2">
    <source>
        <dbReference type="EMBL" id="KAH8990869.1"/>
    </source>
</evidence>
<keyword evidence="1" id="KW-0812">Transmembrane</keyword>
<keyword evidence="3" id="KW-1185">Reference proteome</keyword>
<protein>
    <submittedName>
        <fullName evidence="2">Uncharacterized protein</fullName>
    </submittedName>
</protein>
<accession>A0AAD4LIU8</accession>
<name>A0AAD4LIU8_9AGAM</name>
<gene>
    <name evidence="2" type="ORF">EDB92DRAFT_1863689</name>
</gene>
<dbReference type="EMBL" id="JAKELL010000029">
    <property type="protein sequence ID" value="KAH8990869.1"/>
    <property type="molecule type" value="Genomic_DNA"/>
</dbReference>